<comment type="cofactor">
    <cofactor evidence="1">
        <name>Co(2+)</name>
        <dbReference type="ChEBI" id="CHEBI:48828"/>
    </cofactor>
</comment>
<dbReference type="InterPro" id="IPR050072">
    <property type="entry name" value="Peptidase_M20A"/>
</dbReference>
<organism evidence="9 10">
    <name type="scientific">Metabacillus arenae</name>
    <dbReference type="NCBI Taxonomy" id="2771434"/>
    <lineage>
        <taxon>Bacteria</taxon>
        <taxon>Bacillati</taxon>
        <taxon>Bacillota</taxon>
        <taxon>Bacilli</taxon>
        <taxon>Bacillales</taxon>
        <taxon>Bacillaceae</taxon>
        <taxon>Metabacillus</taxon>
    </lineage>
</organism>
<keyword evidence="6" id="KW-0862">Zinc</keyword>
<proteinExistence type="inferred from homology"/>
<dbReference type="SUPFAM" id="SSF55031">
    <property type="entry name" value="Bacterial exopeptidase dimerisation domain"/>
    <property type="match status" value="1"/>
</dbReference>
<evidence type="ECO:0000256" key="5">
    <source>
        <dbReference type="ARBA" id="ARBA00022801"/>
    </source>
</evidence>
<dbReference type="GO" id="GO:0016787">
    <property type="term" value="F:hydrolase activity"/>
    <property type="evidence" value="ECO:0007669"/>
    <property type="project" value="UniProtKB-KW"/>
</dbReference>
<evidence type="ECO:0000256" key="7">
    <source>
        <dbReference type="ARBA" id="ARBA00023285"/>
    </source>
</evidence>
<evidence type="ECO:0000313" key="9">
    <source>
        <dbReference type="EMBL" id="MBD1379251.1"/>
    </source>
</evidence>
<dbReference type="Proteomes" id="UP000626844">
    <property type="component" value="Unassembled WGS sequence"/>
</dbReference>
<dbReference type="InterPro" id="IPR002933">
    <property type="entry name" value="Peptidase_M20"/>
</dbReference>
<evidence type="ECO:0000256" key="3">
    <source>
        <dbReference type="ARBA" id="ARBA00006247"/>
    </source>
</evidence>
<dbReference type="AlphaFoldDB" id="A0A926NJZ4"/>
<dbReference type="GO" id="GO:0046872">
    <property type="term" value="F:metal ion binding"/>
    <property type="evidence" value="ECO:0007669"/>
    <property type="project" value="UniProtKB-KW"/>
</dbReference>
<evidence type="ECO:0000259" key="8">
    <source>
        <dbReference type="Pfam" id="PF07687"/>
    </source>
</evidence>
<evidence type="ECO:0000256" key="1">
    <source>
        <dbReference type="ARBA" id="ARBA00001941"/>
    </source>
</evidence>
<evidence type="ECO:0000256" key="6">
    <source>
        <dbReference type="ARBA" id="ARBA00022833"/>
    </source>
</evidence>
<dbReference type="PANTHER" id="PTHR43808">
    <property type="entry name" value="ACETYLORNITHINE DEACETYLASE"/>
    <property type="match status" value="1"/>
</dbReference>
<dbReference type="EMBL" id="JACXAI010000002">
    <property type="protein sequence ID" value="MBD1379251.1"/>
    <property type="molecule type" value="Genomic_DNA"/>
</dbReference>
<keyword evidence="10" id="KW-1185">Reference proteome</keyword>
<dbReference type="RefSeq" id="WP_191155684.1">
    <property type="nucleotide sequence ID" value="NZ_JACXAI010000002.1"/>
</dbReference>
<dbReference type="SUPFAM" id="SSF53187">
    <property type="entry name" value="Zn-dependent exopeptidases"/>
    <property type="match status" value="1"/>
</dbReference>
<dbReference type="Gene3D" id="3.40.630.10">
    <property type="entry name" value="Zn peptidases"/>
    <property type="match status" value="1"/>
</dbReference>
<name>A0A926NJZ4_9BACI</name>
<dbReference type="Pfam" id="PF07687">
    <property type="entry name" value="M20_dimer"/>
    <property type="match status" value="1"/>
</dbReference>
<comment type="similarity">
    <text evidence="3">Belongs to the peptidase M20A family.</text>
</comment>
<dbReference type="NCBIfam" id="TIGR01910">
    <property type="entry name" value="DapE-ArgE"/>
    <property type="match status" value="1"/>
</dbReference>
<sequence length="423" mass="47391">MEDLQQKLFTWIDRNKIKAERLLTKLVQQKSVQGKESEAQAIILEKCRQLELEIDIWEPGGKQLKEHPYYNATRNNFNESPNIVGIMKGTGEGKSLILNGHIDIVPEGDEKQWKVDPYSAKIIEGKLYGRGSTDMKGGNVALLMAMQAIYETGIKLKGDIIFQSVIEEESGGTGTLATVLRGYEADAALIPEPTNMKIFPKQQGSMWFRLTVKGRSAHGGTRYEGVSAIEKSTIVIEHIKLLEKKRNKRISDPLYQNIPIPVPINIGKIEGGSWPSSVADEVKLEGRCGIAPNETMDQVKEEFSNWVQMLTEKDSWFIDYPVDLEWFGAFWLPNELSVSHPIIETLSGCFEKVMKKRPNIEASPWGTDGGMLYHSGGIPAVVFGPGVTEVAHFPNEYIEIEKVIQAAKIISLFILQWCEVAEE</sequence>
<accession>A0A926NJZ4</accession>
<comment type="caution">
    <text evidence="9">The sequence shown here is derived from an EMBL/GenBank/DDBJ whole genome shotgun (WGS) entry which is preliminary data.</text>
</comment>
<comment type="cofactor">
    <cofactor evidence="2">
        <name>Zn(2+)</name>
        <dbReference type="ChEBI" id="CHEBI:29105"/>
    </cofactor>
</comment>
<dbReference type="NCBIfam" id="NF005373">
    <property type="entry name" value="PRK06915.1"/>
    <property type="match status" value="1"/>
</dbReference>
<keyword evidence="4" id="KW-0479">Metal-binding</keyword>
<dbReference type="Pfam" id="PF01546">
    <property type="entry name" value="Peptidase_M20"/>
    <property type="match status" value="1"/>
</dbReference>
<reference evidence="9" key="1">
    <citation type="submission" date="2020-09" db="EMBL/GenBank/DDBJ databases">
        <title>A novel bacterium of genus Bacillus, isolated from South China Sea.</title>
        <authorList>
            <person name="Huang H."/>
            <person name="Mo K."/>
            <person name="Hu Y."/>
        </authorList>
    </citation>
    <scope>NUCLEOTIDE SEQUENCE</scope>
    <source>
        <strain evidence="9">IB182487</strain>
    </source>
</reference>
<dbReference type="Gene3D" id="3.30.70.360">
    <property type="match status" value="1"/>
</dbReference>
<dbReference type="InterPro" id="IPR036264">
    <property type="entry name" value="Bact_exopeptidase_dim_dom"/>
</dbReference>
<dbReference type="InterPro" id="IPR011650">
    <property type="entry name" value="Peptidase_M20_dimer"/>
</dbReference>
<dbReference type="InterPro" id="IPR010182">
    <property type="entry name" value="ArgE/DapE"/>
</dbReference>
<dbReference type="PANTHER" id="PTHR43808:SF25">
    <property type="entry name" value="PEPTIDASE M20 DIMERISATION DOMAIN-CONTAINING PROTEIN"/>
    <property type="match status" value="1"/>
</dbReference>
<keyword evidence="7" id="KW-0170">Cobalt</keyword>
<keyword evidence="5" id="KW-0378">Hydrolase</keyword>
<feature type="domain" description="Peptidase M20 dimerisation" evidence="8">
    <location>
        <begin position="202"/>
        <end position="309"/>
    </location>
</feature>
<evidence type="ECO:0000256" key="4">
    <source>
        <dbReference type="ARBA" id="ARBA00022723"/>
    </source>
</evidence>
<evidence type="ECO:0000256" key="2">
    <source>
        <dbReference type="ARBA" id="ARBA00001947"/>
    </source>
</evidence>
<protein>
    <submittedName>
        <fullName evidence="9">Peptidase</fullName>
    </submittedName>
</protein>
<evidence type="ECO:0000313" key="10">
    <source>
        <dbReference type="Proteomes" id="UP000626844"/>
    </source>
</evidence>
<gene>
    <name evidence="9" type="ORF">IC621_03315</name>
</gene>